<sequence>MRKLLLLFSLIATLLGFSQTYTMLNGANGTISTCGGTFVDNGGSSMNYSANQSSTITFCPTIPGNKIKISFSSFVTEGSGATCYDYLDVWYSSTITNPTSPDATFCGSLSPFELISTDATGCITFRFTSNSSIQKAGWVATISCIVPCNPPIPVLSGSTIVTCSPSSATPGSFTHSFNASGSYSPSGHSISSYEWIWGDGTTTTTTTPTTTHTFPSEGIYDVKLSVRDNNYGTNPLGCLSTTSAIRTVKILPTPLFIDSTSPTINLTVGQSTSLTGSVKSQTITQSTPSFNTPPLSLPDGTGVSYTSSLNLAGFFPIGQTVSAGCYPTISFSMEHSFASDISIELIAPNGQSVMLFNRHGGGSNFGTCVNGNDDGVPGCPATYSVTNSGGVAWTSSTCYTNTSTSCSTYSGPCELGQYYIPQLYNSTQPMSSLIGAPMNGLWTIKVTDYVVFDDGVLTGWGINFPNSCYNTITSVTPLINSVNWTHTGLGPAISPQSTTFTSVTDPGPDACAVLGTCIGNIATNTINLGPFLTPGTYVYTVTATDEYLCQIKKNITIIVTGNICTLTQTSAPATSNQTICFNSSITPITYNYTGSPSNINVSSLPLGVSYTTIGNTTTISGTPTTSGIYNYTISTIGCTTNDTKNGTIIINNPSAPATISGTNTLCVGSTSSLTASISGGTWASANTAIATVSASGVVTAVASGSVSIDYTIPASGACPAVVSHYTITVTSPSAPATISGTNTLCVGSTSSLTASISGGAWASANTAIA</sequence>
<dbReference type="CDD" id="cd00146">
    <property type="entry name" value="PKD"/>
    <property type="match status" value="1"/>
</dbReference>
<evidence type="ECO:0000256" key="2">
    <source>
        <dbReference type="ARBA" id="ARBA00022801"/>
    </source>
</evidence>
<protein>
    <submittedName>
        <fullName evidence="8">PKD domain-containing protein</fullName>
    </submittedName>
</protein>
<evidence type="ECO:0000256" key="3">
    <source>
        <dbReference type="ARBA" id="ARBA00023157"/>
    </source>
</evidence>
<comment type="caution">
    <text evidence="8">The sequence shown here is derived from an EMBL/GenBank/DDBJ whole genome shotgun (WGS) entry which is preliminary data.</text>
</comment>
<dbReference type="GO" id="GO:0006508">
    <property type="term" value="P:proteolysis"/>
    <property type="evidence" value="ECO:0007669"/>
    <property type="project" value="UniProtKB-KW"/>
</dbReference>
<dbReference type="Gene3D" id="2.60.120.290">
    <property type="entry name" value="Spermadhesin, CUB domain"/>
    <property type="match status" value="1"/>
</dbReference>
<feature type="chain" id="PRO_5015416661" evidence="4">
    <location>
        <begin position="19"/>
        <end position="769"/>
    </location>
</feature>
<dbReference type="SMART" id="SM00042">
    <property type="entry name" value="CUB"/>
    <property type="match status" value="1"/>
</dbReference>
<keyword evidence="9" id="KW-1185">Reference proteome</keyword>
<dbReference type="Pfam" id="PF02368">
    <property type="entry name" value="Big_2"/>
    <property type="match status" value="1"/>
</dbReference>
<reference evidence="8 9" key="1">
    <citation type="submission" date="2018-01" db="EMBL/GenBank/DDBJ databases">
        <title>Genomic Encyclopedia of Type Strains, Phase I: the one thousand microbial genomes (KMG-I) project.</title>
        <authorList>
            <person name="Goeker M."/>
        </authorList>
    </citation>
    <scope>NUCLEOTIDE SEQUENCE [LARGE SCALE GENOMIC DNA]</scope>
    <source>
        <strain evidence="8 9">DSM 17960</strain>
    </source>
</reference>
<dbReference type="SMART" id="SM00089">
    <property type="entry name" value="PKD"/>
    <property type="match status" value="1"/>
</dbReference>
<dbReference type="Pfam" id="PF18911">
    <property type="entry name" value="PKD_4"/>
    <property type="match status" value="1"/>
</dbReference>
<feature type="non-terminal residue" evidence="8">
    <location>
        <position position="769"/>
    </location>
</feature>
<dbReference type="InterPro" id="IPR000601">
    <property type="entry name" value="PKD_dom"/>
</dbReference>
<dbReference type="PROSITE" id="PS51829">
    <property type="entry name" value="P_HOMO_B"/>
    <property type="match status" value="1"/>
</dbReference>
<dbReference type="PROSITE" id="PS01180">
    <property type="entry name" value="CUB"/>
    <property type="match status" value="1"/>
</dbReference>
<dbReference type="Gene3D" id="2.60.120.260">
    <property type="entry name" value="Galactose-binding domain-like"/>
    <property type="match status" value="1"/>
</dbReference>
<dbReference type="Gene3D" id="2.60.40.10">
    <property type="entry name" value="Immunoglobulins"/>
    <property type="match status" value="2"/>
</dbReference>
<dbReference type="Proteomes" id="UP000237056">
    <property type="component" value="Unassembled WGS sequence"/>
</dbReference>
<evidence type="ECO:0000259" key="5">
    <source>
        <dbReference type="PROSITE" id="PS01180"/>
    </source>
</evidence>
<keyword evidence="4" id="KW-0732">Signal</keyword>
<evidence type="ECO:0000256" key="4">
    <source>
        <dbReference type="SAM" id="SignalP"/>
    </source>
</evidence>
<dbReference type="SUPFAM" id="SSF49785">
    <property type="entry name" value="Galactose-binding domain-like"/>
    <property type="match status" value="1"/>
</dbReference>
<dbReference type="Pfam" id="PF00431">
    <property type="entry name" value="CUB"/>
    <property type="match status" value="1"/>
</dbReference>
<dbReference type="SUPFAM" id="SSF49299">
    <property type="entry name" value="PKD domain"/>
    <property type="match status" value="1"/>
</dbReference>
<accession>A0A2S4N4K2</accession>
<keyword evidence="3" id="KW-1015">Disulfide bond</keyword>
<proteinExistence type="predicted"/>
<dbReference type="InterPro" id="IPR002884">
    <property type="entry name" value="P_dom"/>
</dbReference>
<dbReference type="SUPFAM" id="SSF49854">
    <property type="entry name" value="Spermadhesin, CUB domain"/>
    <property type="match status" value="1"/>
</dbReference>
<dbReference type="OrthoDB" id="9765926at2"/>
<dbReference type="Gene3D" id="2.60.40.1080">
    <property type="match status" value="1"/>
</dbReference>
<evidence type="ECO:0000313" key="8">
    <source>
        <dbReference type="EMBL" id="POS00637.1"/>
    </source>
</evidence>
<dbReference type="InterPro" id="IPR008964">
    <property type="entry name" value="Invasin/intimin_cell_adhesion"/>
</dbReference>
<organism evidence="8 9">
    <name type="scientific">Flavobacterium croceum DSM 17960</name>
    <dbReference type="NCBI Taxonomy" id="1121886"/>
    <lineage>
        <taxon>Bacteria</taxon>
        <taxon>Pseudomonadati</taxon>
        <taxon>Bacteroidota</taxon>
        <taxon>Flavobacteriia</taxon>
        <taxon>Flavobacteriales</taxon>
        <taxon>Flavobacteriaceae</taxon>
        <taxon>Flavobacterium</taxon>
    </lineage>
</organism>
<feature type="domain" description="PKD" evidence="6">
    <location>
        <begin position="176"/>
        <end position="229"/>
    </location>
</feature>
<keyword evidence="1" id="KW-0645">Protease</keyword>
<dbReference type="InterPro" id="IPR003343">
    <property type="entry name" value="Big_2"/>
</dbReference>
<dbReference type="EMBL" id="PQNY01000038">
    <property type="protein sequence ID" value="POS00637.1"/>
    <property type="molecule type" value="Genomic_DNA"/>
</dbReference>
<dbReference type="InterPro" id="IPR000859">
    <property type="entry name" value="CUB_dom"/>
</dbReference>
<dbReference type="SUPFAM" id="SSF49373">
    <property type="entry name" value="Invasin/intimin cell-adhesion fragments"/>
    <property type="match status" value="1"/>
</dbReference>
<dbReference type="GO" id="GO:0004252">
    <property type="term" value="F:serine-type endopeptidase activity"/>
    <property type="evidence" value="ECO:0007669"/>
    <property type="project" value="InterPro"/>
</dbReference>
<evidence type="ECO:0000259" key="6">
    <source>
        <dbReference type="PROSITE" id="PS50093"/>
    </source>
</evidence>
<gene>
    <name evidence="8" type="ORF">Q361_1381</name>
</gene>
<evidence type="ECO:0000313" key="9">
    <source>
        <dbReference type="Proteomes" id="UP000237056"/>
    </source>
</evidence>
<name>A0A2S4N4K2_9FLAO</name>
<feature type="domain" description="CUB" evidence="5">
    <location>
        <begin position="34"/>
        <end position="145"/>
    </location>
</feature>
<dbReference type="AlphaFoldDB" id="A0A2S4N4K2"/>
<dbReference type="InterPro" id="IPR008979">
    <property type="entry name" value="Galactose-bd-like_sf"/>
</dbReference>
<evidence type="ECO:0000256" key="1">
    <source>
        <dbReference type="ARBA" id="ARBA00022670"/>
    </source>
</evidence>
<keyword evidence="2" id="KW-0378">Hydrolase</keyword>
<evidence type="ECO:0000259" key="7">
    <source>
        <dbReference type="PROSITE" id="PS51829"/>
    </source>
</evidence>
<dbReference type="RefSeq" id="WP_146047035.1">
    <property type="nucleotide sequence ID" value="NZ_PQNY01000038.1"/>
</dbReference>
<dbReference type="InterPro" id="IPR035914">
    <property type="entry name" value="Sperma_CUB_dom_sf"/>
</dbReference>
<dbReference type="InterPro" id="IPR013783">
    <property type="entry name" value="Ig-like_fold"/>
</dbReference>
<dbReference type="InterPro" id="IPR035986">
    <property type="entry name" value="PKD_dom_sf"/>
</dbReference>
<feature type="domain" description="P/Homo B" evidence="7">
    <location>
        <begin position="278"/>
        <end position="474"/>
    </location>
</feature>
<dbReference type="PROSITE" id="PS50093">
    <property type="entry name" value="PKD"/>
    <property type="match status" value="1"/>
</dbReference>
<feature type="signal peptide" evidence="4">
    <location>
        <begin position="1"/>
        <end position="18"/>
    </location>
</feature>
<dbReference type="InterPro" id="IPR022409">
    <property type="entry name" value="PKD/Chitinase_dom"/>
</dbReference>
<dbReference type="CDD" id="cd00041">
    <property type="entry name" value="CUB"/>
    <property type="match status" value="1"/>
</dbReference>